<dbReference type="EMBL" id="JAWXXT010000001">
    <property type="protein sequence ID" value="MDX5977259.1"/>
    <property type="molecule type" value="Genomic_DNA"/>
</dbReference>
<dbReference type="InterPro" id="IPR027379">
    <property type="entry name" value="CLS_N"/>
</dbReference>
<reference evidence="16 17" key="1">
    <citation type="submission" date="2017-08" db="EMBL/GenBank/DDBJ databases">
        <title>Halomonas binhaiensis sp. nov., isolated from saline alkaline soil.</title>
        <authorList>
            <person name="Wang D."/>
            <person name="Zhang G."/>
        </authorList>
    </citation>
    <scope>NUCLEOTIDE SEQUENCE [LARGE SCALE GENOMIC DNA]</scope>
    <source>
        <strain evidence="16 17">WN018</strain>
    </source>
</reference>
<keyword evidence="5 13" id="KW-0812">Transmembrane</keyword>
<dbReference type="SUPFAM" id="SSF56024">
    <property type="entry name" value="Phospholipase D/nuclease"/>
    <property type="match status" value="2"/>
</dbReference>
<evidence type="ECO:0000259" key="14">
    <source>
        <dbReference type="PROSITE" id="PS50035"/>
    </source>
</evidence>
<evidence type="ECO:0000256" key="9">
    <source>
        <dbReference type="ARBA" id="ARBA00023136"/>
    </source>
</evidence>
<dbReference type="NCBIfam" id="TIGR04265">
    <property type="entry name" value="bac_cardiolipin"/>
    <property type="match status" value="1"/>
</dbReference>
<feature type="transmembrane region" description="Helical" evidence="13">
    <location>
        <begin position="43"/>
        <end position="61"/>
    </location>
</feature>
<evidence type="ECO:0000313" key="17">
    <source>
        <dbReference type="Proteomes" id="UP000218675"/>
    </source>
</evidence>
<evidence type="ECO:0000256" key="1">
    <source>
        <dbReference type="ARBA" id="ARBA00004651"/>
    </source>
</evidence>
<dbReference type="RefSeq" id="WP_095604507.1">
    <property type="nucleotide sequence ID" value="NZ_JABASV010000010.1"/>
</dbReference>
<protein>
    <recommendedName>
        <fullName evidence="12">Cardiolipin synthase</fullName>
        <ecNumber evidence="12">2.7.8.-</ecNumber>
    </recommendedName>
</protein>
<dbReference type="GO" id="GO:0005886">
    <property type="term" value="C:plasma membrane"/>
    <property type="evidence" value="ECO:0007669"/>
    <property type="project" value="UniProtKB-SubCell"/>
</dbReference>
<evidence type="ECO:0000256" key="6">
    <source>
        <dbReference type="ARBA" id="ARBA00022737"/>
    </source>
</evidence>
<gene>
    <name evidence="15" type="primary">cls</name>
    <name evidence="16" type="ORF">CK497_16940</name>
    <name evidence="15" type="ORF">SIL78_06740</name>
</gene>
<keyword evidence="8" id="KW-0443">Lipid metabolism</keyword>
<evidence type="ECO:0000256" key="3">
    <source>
        <dbReference type="ARBA" id="ARBA00022516"/>
    </source>
</evidence>
<dbReference type="GO" id="GO:0032049">
    <property type="term" value="P:cardiolipin biosynthetic process"/>
    <property type="evidence" value="ECO:0007669"/>
    <property type="project" value="UniProtKB-UniRule"/>
</dbReference>
<evidence type="ECO:0000256" key="2">
    <source>
        <dbReference type="ARBA" id="ARBA00022475"/>
    </source>
</evidence>
<dbReference type="Gene3D" id="3.30.870.10">
    <property type="entry name" value="Endonuclease Chain A"/>
    <property type="match status" value="2"/>
</dbReference>
<comment type="caution">
    <text evidence="15">The sequence shown here is derived from an EMBL/GenBank/DDBJ whole genome shotgun (WGS) entry which is preliminary data.</text>
</comment>
<evidence type="ECO:0000313" key="18">
    <source>
        <dbReference type="Proteomes" id="UP001276761"/>
    </source>
</evidence>
<feature type="transmembrane region" description="Helical" evidence="13">
    <location>
        <begin position="12"/>
        <end position="31"/>
    </location>
</feature>
<keyword evidence="11" id="KW-1208">Phospholipid metabolism</keyword>
<dbReference type="Pfam" id="PF13396">
    <property type="entry name" value="PLDc_N"/>
    <property type="match status" value="1"/>
</dbReference>
<keyword evidence="4" id="KW-0808">Transferase</keyword>
<keyword evidence="6" id="KW-0677">Repeat</keyword>
<evidence type="ECO:0000313" key="16">
    <source>
        <dbReference type="EMBL" id="PAU70640.1"/>
    </source>
</evidence>
<keyword evidence="3" id="KW-0444">Lipid biosynthesis</keyword>
<dbReference type="EC" id="2.7.8.-" evidence="12"/>
<dbReference type="InterPro" id="IPR025202">
    <property type="entry name" value="PLD-like_dom"/>
</dbReference>
<keyword evidence="7 13" id="KW-1133">Transmembrane helix</keyword>
<evidence type="ECO:0000256" key="7">
    <source>
        <dbReference type="ARBA" id="ARBA00022989"/>
    </source>
</evidence>
<dbReference type="AlphaFoldDB" id="A0AAJ2RZL1"/>
<feature type="domain" description="PLD phosphodiesterase" evidence="14">
    <location>
        <begin position="400"/>
        <end position="427"/>
    </location>
</feature>
<evidence type="ECO:0000313" key="15">
    <source>
        <dbReference type="EMBL" id="MDX5977259.1"/>
    </source>
</evidence>
<dbReference type="Proteomes" id="UP000218675">
    <property type="component" value="Unassembled WGS sequence"/>
</dbReference>
<keyword evidence="10" id="KW-0594">Phospholipid biosynthesis</keyword>
<dbReference type="PANTHER" id="PTHR21248">
    <property type="entry name" value="CARDIOLIPIN SYNTHASE"/>
    <property type="match status" value="1"/>
</dbReference>
<evidence type="ECO:0000256" key="11">
    <source>
        <dbReference type="ARBA" id="ARBA00023264"/>
    </source>
</evidence>
<proteinExistence type="predicted"/>
<feature type="domain" description="PLD phosphodiesterase" evidence="14">
    <location>
        <begin position="224"/>
        <end position="251"/>
    </location>
</feature>
<dbReference type="EMBL" id="NSKA01000007">
    <property type="protein sequence ID" value="PAU70640.1"/>
    <property type="molecule type" value="Genomic_DNA"/>
</dbReference>
<evidence type="ECO:0000256" key="12">
    <source>
        <dbReference type="NCBIfam" id="TIGR04265"/>
    </source>
</evidence>
<dbReference type="PANTHER" id="PTHR21248:SF22">
    <property type="entry name" value="PHOSPHOLIPASE D"/>
    <property type="match status" value="1"/>
</dbReference>
<dbReference type="PROSITE" id="PS50035">
    <property type="entry name" value="PLD"/>
    <property type="match status" value="2"/>
</dbReference>
<accession>A0AAJ2RZL1</accession>
<dbReference type="GeneID" id="303165182"/>
<sequence length="487" mass="54278">MNGISDSTVLTALSAALHLVIQWLLIIRVLLKPHRDPRARLTWIVVIIALPIVGIITYLLLGETNIGNKRAKRMREVLAQTSTPETTLGVDSTNLAPQIPAHYQHLFQVGYSISGFEPVGGNHAKVLKDSNAVIDALVADIDAAQDHVHLLFYIWLTDNNGLKVAQALMRAATRGVACRAMADDLGARAMIHSKHWRAMQAAGVQLARALPIGNPILRMLGGRIDLRNHRKIVVIDDHITYCGSQNCADPEFRVKAKYAPWVDLMIRFEGPIARQNQHLFISDWMSHVNDDIRALLHRPLPATRPGICTQVIGTGPTVRYSAMPEMFEALIYSARRSLVITTPYYVPDEPLQAALCASARRGVETLIIFPQRNDSRIVAAASRSYYAELLTAGVKIYEYVGGLLHTKSLTLDGEISLIGSANMDRRSFELNYENNILAYDSELAQQIHQRQQHYLNSSVRVDPNEVANWPRHRRLINNTVAMLGPIL</sequence>
<dbReference type="CDD" id="cd09158">
    <property type="entry name" value="PLDc_EcCLS_like_2"/>
    <property type="match status" value="1"/>
</dbReference>
<evidence type="ECO:0000256" key="5">
    <source>
        <dbReference type="ARBA" id="ARBA00022692"/>
    </source>
</evidence>
<keyword evidence="2" id="KW-1003">Cell membrane</keyword>
<reference evidence="15" key="2">
    <citation type="submission" date="2023-11" db="EMBL/GenBank/DDBJ databases">
        <title>MicrobeMod: A computational toolkit for identifying prokaryotic methylation and restriction-modification with nanopore sequencing.</title>
        <authorList>
            <person name="Crits-Christoph A."/>
            <person name="Kang S.C."/>
            <person name="Lee H."/>
            <person name="Ostrov N."/>
        </authorList>
    </citation>
    <scope>NUCLEOTIDE SEQUENCE</scope>
    <source>
        <strain evidence="15">ATCC BAA-953</strain>
    </source>
</reference>
<dbReference type="InterPro" id="IPR001736">
    <property type="entry name" value="PLipase_D/transphosphatidylase"/>
</dbReference>
<dbReference type="CDD" id="cd09152">
    <property type="entry name" value="PLDc_EcCLS_like_1"/>
    <property type="match status" value="1"/>
</dbReference>
<evidence type="ECO:0000256" key="13">
    <source>
        <dbReference type="SAM" id="Phobius"/>
    </source>
</evidence>
<dbReference type="SMART" id="SM00155">
    <property type="entry name" value="PLDc"/>
    <property type="match status" value="2"/>
</dbReference>
<comment type="subcellular location">
    <subcellularLocation>
        <location evidence="1">Cell membrane</location>
        <topology evidence="1">Multi-pass membrane protein</topology>
    </subcellularLocation>
</comment>
<organism evidence="15 18">
    <name type="scientific">Vreelandella alkaliphila</name>
    <dbReference type="NCBI Taxonomy" id="272774"/>
    <lineage>
        <taxon>Bacteria</taxon>
        <taxon>Pseudomonadati</taxon>
        <taxon>Pseudomonadota</taxon>
        <taxon>Gammaproteobacteria</taxon>
        <taxon>Oceanospirillales</taxon>
        <taxon>Halomonadaceae</taxon>
        <taxon>Vreelandella</taxon>
    </lineage>
</organism>
<evidence type="ECO:0000256" key="8">
    <source>
        <dbReference type="ARBA" id="ARBA00023098"/>
    </source>
</evidence>
<dbReference type="Proteomes" id="UP001276761">
    <property type="component" value="Unassembled WGS sequence"/>
</dbReference>
<keyword evidence="17" id="KW-1185">Reference proteome</keyword>
<name>A0AAJ2RZL1_9GAMM</name>
<dbReference type="GO" id="GO:0008808">
    <property type="term" value="F:cardiolipin synthase activity"/>
    <property type="evidence" value="ECO:0007669"/>
    <property type="project" value="UniProtKB-UniRule"/>
</dbReference>
<dbReference type="InterPro" id="IPR022924">
    <property type="entry name" value="Cardiolipin_synthase"/>
</dbReference>
<evidence type="ECO:0000256" key="4">
    <source>
        <dbReference type="ARBA" id="ARBA00022679"/>
    </source>
</evidence>
<dbReference type="Pfam" id="PF13091">
    <property type="entry name" value="PLDc_2"/>
    <property type="match status" value="2"/>
</dbReference>
<evidence type="ECO:0000256" key="10">
    <source>
        <dbReference type="ARBA" id="ARBA00023209"/>
    </source>
</evidence>
<keyword evidence="9 13" id="KW-0472">Membrane</keyword>